<evidence type="ECO:0000256" key="5">
    <source>
        <dbReference type="ARBA" id="ARBA00034115"/>
    </source>
</evidence>
<evidence type="ECO:0000256" key="3">
    <source>
        <dbReference type="ARBA" id="ARBA00022898"/>
    </source>
</evidence>
<dbReference type="CDD" id="cd00622">
    <property type="entry name" value="PLPDE_III_ODC"/>
    <property type="match status" value="1"/>
</dbReference>
<evidence type="ECO:0000259" key="11">
    <source>
        <dbReference type="Pfam" id="PF02784"/>
    </source>
</evidence>
<dbReference type="InterPro" id="IPR022653">
    <property type="entry name" value="De-COase2_pyr-phos_BS"/>
</dbReference>
<sequence>MKETLLRAGELQFKYARRYFEEFTAERPALREILPTVETPTLLLDLEGVKNRLIQIRYHLPEVRVYYAVKANDHPQVLSALHQLGSGFEVASSGELQKLLSLKVPPERIISSNPVKPPEFIDYAYGVGVNRFAVDSFSEVDKIARIAPRARVYVRIAVPNEGSEWPLSRKFGVDVGTALRILEHAKEKGLVPVGVTFHVGSQCNNLRNWFIAIRDSAELWEKARLRGMRLLILNMGGGIPVRYINEVLRIEDIAYYVRGLLRKYFPTPPYELQMEPGRGIVGDQGVLVTQVIGKAQRGGENWLYVDTGVFNGLAEALGGIRYPVYLEKEGELKEWILGGVSCDSMDVIARGVYLPEPEVGDRLYLLSAGAYTTVYASEFNGFPRPRILCVSGRL</sequence>
<dbReference type="InterPro" id="IPR029066">
    <property type="entry name" value="PLP-binding_barrel"/>
</dbReference>
<evidence type="ECO:0000313" key="12">
    <source>
        <dbReference type="EMBL" id="HHJ63722.1"/>
    </source>
</evidence>
<organism evidence="12">
    <name type="scientific">Aquifex aeolicus</name>
    <dbReference type="NCBI Taxonomy" id="63363"/>
    <lineage>
        <taxon>Bacteria</taxon>
        <taxon>Pseudomonadati</taxon>
        <taxon>Aquificota</taxon>
        <taxon>Aquificia</taxon>
        <taxon>Aquificales</taxon>
        <taxon>Aquificaceae</taxon>
        <taxon>Aquifex</taxon>
    </lineage>
</organism>
<dbReference type="Pfam" id="PF00278">
    <property type="entry name" value="Orn_DAP_Arg_deC"/>
    <property type="match status" value="1"/>
</dbReference>
<keyword evidence="4" id="KW-0456">Lyase</keyword>
<feature type="domain" description="Orn/DAP/Arg decarboxylase 2 C-terminal" evidence="10">
    <location>
        <begin position="283"/>
        <end position="369"/>
    </location>
</feature>
<dbReference type="PROSITE" id="PS00878">
    <property type="entry name" value="ODR_DC_2_1"/>
    <property type="match status" value="1"/>
</dbReference>
<comment type="cofactor">
    <cofactor evidence="1 8">
        <name>pyridoxal 5'-phosphate</name>
        <dbReference type="ChEBI" id="CHEBI:597326"/>
    </cofactor>
</comment>
<dbReference type="Proteomes" id="UP000885792">
    <property type="component" value="Unassembled WGS sequence"/>
</dbReference>
<feature type="domain" description="Orn/DAP/Arg decarboxylase 2 N-terminal" evidence="11">
    <location>
        <begin position="48"/>
        <end position="281"/>
    </location>
</feature>
<dbReference type="InterPro" id="IPR009006">
    <property type="entry name" value="Ala_racemase/Decarboxylase_C"/>
</dbReference>
<dbReference type="FunFam" id="3.20.20.10:FF:000008">
    <property type="entry name" value="Ornithine decarboxylase"/>
    <property type="match status" value="1"/>
</dbReference>
<dbReference type="PRINTS" id="PR01182">
    <property type="entry name" value="ORNDCRBXLASE"/>
</dbReference>
<feature type="modified residue" description="N6-(pyridoxal phosphate)lysine" evidence="8">
    <location>
        <position position="70"/>
    </location>
</feature>
<evidence type="ECO:0000256" key="1">
    <source>
        <dbReference type="ARBA" id="ARBA00001933"/>
    </source>
</evidence>
<keyword evidence="3 8" id="KW-0663">Pyridoxal phosphate</keyword>
<dbReference type="InterPro" id="IPR000183">
    <property type="entry name" value="Orn/DAP/Arg_de-COase"/>
</dbReference>
<dbReference type="InterPro" id="IPR022643">
    <property type="entry name" value="De-COase2_C"/>
</dbReference>
<dbReference type="GO" id="GO:0005737">
    <property type="term" value="C:cytoplasm"/>
    <property type="evidence" value="ECO:0007669"/>
    <property type="project" value="TreeGrafter"/>
</dbReference>
<dbReference type="SUPFAM" id="SSF50621">
    <property type="entry name" value="Alanine racemase C-terminal domain-like"/>
    <property type="match status" value="1"/>
</dbReference>
<comment type="pathway">
    <text evidence="5">Amine and polyamine biosynthesis; putrescine biosynthesis via L-ornithine pathway; putrescine from L-ornithine: step 1/1.</text>
</comment>
<accession>A0A7C5QHM6</accession>
<protein>
    <recommendedName>
        <fullName evidence="6">ornithine decarboxylase</fullName>
        <ecNumber evidence="6">4.1.1.17</ecNumber>
    </recommendedName>
</protein>
<evidence type="ECO:0000259" key="10">
    <source>
        <dbReference type="Pfam" id="PF00278"/>
    </source>
</evidence>
<evidence type="ECO:0000256" key="6">
    <source>
        <dbReference type="ARBA" id="ARBA00034138"/>
    </source>
</evidence>
<dbReference type="GO" id="GO:0004586">
    <property type="term" value="F:ornithine decarboxylase activity"/>
    <property type="evidence" value="ECO:0007669"/>
    <property type="project" value="UniProtKB-EC"/>
</dbReference>
<comment type="caution">
    <text evidence="12">The sequence shown here is derived from an EMBL/GenBank/DDBJ whole genome shotgun (WGS) entry which is preliminary data.</text>
</comment>
<comment type="similarity">
    <text evidence="2 9">Belongs to the Orn/Lys/Arg decarboxylase class-II family.</text>
</comment>
<dbReference type="EC" id="4.1.1.17" evidence="6"/>
<comment type="catalytic activity">
    <reaction evidence="7">
        <text>L-ornithine + H(+) = putrescine + CO2</text>
        <dbReference type="Rhea" id="RHEA:22964"/>
        <dbReference type="ChEBI" id="CHEBI:15378"/>
        <dbReference type="ChEBI" id="CHEBI:16526"/>
        <dbReference type="ChEBI" id="CHEBI:46911"/>
        <dbReference type="ChEBI" id="CHEBI:326268"/>
        <dbReference type="EC" id="4.1.1.17"/>
    </reaction>
</comment>
<gene>
    <name evidence="12" type="ORF">ENJ61_02335</name>
</gene>
<dbReference type="Gene3D" id="3.20.20.10">
    <property type="entry name" value="Alanine racemase"/>
    <property type="match status" value="1"/>
</dbReference>
<proteinExistence type="inferred from homology"/>
<dbReference type="PANTHER" id="PTHR11482:SF6">
    <property type="entry name" value="ORNITHINE DECARBOXYLASE 1-RELATED"/>
    <property type="match status" value="1"/>
</dbReference>
<evidence type="ECO:0000256" key="2">
    <source>
        <dbReference type="ARBA" id="ARBA00008872"/>
    </source>
</evidence>
<dbReference type="InterPro" id="IPR022644">
    <property type="entry name" value="De-COase2_N"/>
</dbReference>
<reference evidence="12" key="1">
    <citation type="journal article" date="2020" name="mSystems">
        <title>Genome- and Community-Level Interaction Insights into Carbon Utilization and Element Cycling Functions of Hydrothermarchaeota in Hydrothermal Sediment.</title>
        <authorList>
            <person name="Zhou Z."/>
            <person name="Liu Y."/>
            <person name="Xu W."/>
            <person name="Pan J."/>
            <person name="Luo Z.H."/>
            <person name="Li M."/>
        </authorList>
    </citation>
    <scope>NUCLEOTIDE SEQUENCE [LARGE SCALE GENOMIC DNA]</scope>
    <source>
        <strain evidence="12">HyVt-501</strain>
    </source>
</reference>
<dbReference type="PRINTS" id="PR01179">
    <property type="entry name" value="ODADCRBXLASE"/>
</dbReference>
<evidence type="ECO:0000256" key="8">
    <source>
        <dbReference type="PIRSR" id="PIRSR600183-50"/>
    </source>
</evidence>
<dbReference type="Gene3D" id="2.40.37.10">
    <property type="entry name" value="Lyase, Ornithine Decarboxylase, Chain A, domain 1"/>
    <property type="match status" value="1"/>
</dbReference>
<dbReference type="FunFam" id="2.40.37.10:FF:000004">
    <property type="entry name" value="Ornithine decarboxylase"/>
    <property type="match status" value="1"/>
</dbReference>
<dbReference type="PANTHER" id="PTHR11482">
    <property type="entry name" value="ARGININE/DIAMINOPIMELATE/ORNITHINE DECARBOXYLASE"/>
    <property type="match status" value="1"/>
</dbReference>
<dbReference type="EMBL" id="DRNB01000085">
    <property type="protein sequence ID" value="HHJ63722.1"/>
    <property type="molecule type" value="Genomic_DNA"/>
</dbReference>
<dbReference type="InterPro" id="IPR002433">
    <property type="entry name" value="Orn_de-COase"/>
</dbReference>
<name>A0A7C5QHM6_AQUAO</name>
<dbReference type="GO" id="GO:0033387">
    <property type="term" value="P:putrescine biosynthetic process from arginine, via ornithine"/>
    <property type="evidence" value="ECO:0007669"/>
    <property type="project" value="TreeGrafter"/>
</dbReference>
<dbReference type="SUPFAM" id="SSF51419">
    <property type="entry name" value="PLP-binding barrel"/>
    <property type="match status" value="1"/>
</dbReference>
<feature type="active site" description="Proton donor" evidence="8">
    <location>
        <position position="342"/>
    </location>
</feature>
<dbReference type="AlphaFoldDB" id="A0A7C5QHM6"/>
<evidence type="ECO:0000256" key="7">
    <source>
        <dbReference type="ARBA" id="ARBA00049127"/>
    </source>
</evidence>
<evidence type="ECO:0000256" key="9">
    <source>
        <dbReference type="RuleBase" id="RU003737"/>
    </source>
</evidence>
<dbReference type="Pfam" id="PF02784">
    <property type="entry name" value="Orn_Arg_deC_N"/>
    <property type="match status" value="1"/>
</dbReference>
<evidence type="ECO:0000256" key="4">
    <source>
        <dbReference type="ARBA" id="ARBA00023239"/>
    </source>
</evidence>